<evidence type="ECO:0000313" key="3">
    <source>
        <dbReference type="Proteomes" id="UP000294820"/>
    </source>
</evidence>
<dbReference type="GO" id="GO:0016491">
    <property type="term" value="F:oxidoreductase activity"/>
    <property type="evidence" value="ECO:0007669"/>
    <property type="project" value="InterPro"/>
</dbReference>
<organism evidence="2 3">
    <name type="scientific">Dickeya aquatica</name>
    <dbReference type="NCBI Taxonomy" id="1401087"/>
    <lineage>
        <taxon>Bacteria</taxon>
        <taxon>Pseudomonadati</taxon>
        <taxon>Pseudomonadota</taxon>
        <taxon>Gammaproteobacteria</taxon>
        <taxon>Enterobacterales</taxon>
        <taxon>Pectobacteriaceae</taxon>
        <taxon>Dickeya</taxon>
    </lineage>
</organism>
<dbReference type="InterPro" id="IPR036812">
    <property type="entry name" value="NAD(P)_OxRdtase_dom_sf"/>
</dbReference>
<dbReference type="GO" id="GO:0005829">
    <property type="term" value="C:cytosol"/>
    <property type="evidence" value="ECO:0007669"/>
    <property type="project" value="TreeGrafter"/>
</dbReference>
<dbReference type="CDD" id="cd19092">
    <property type="entry name" value="AKR_BsYcsN_EcYdhF-like"/>
    <property type="match status" value="1"/>
</dbReference>
<dbReference type="InterPro" id="IPR023210">
    <property type="entry name" value="NADP_OxRdtase_dom"/>
</dbReference>
<dbReference type="SUPFAM" id="SSF51430">
    <property type="entry name" value="NAD(P)-linked oxidoreductase"/>
    <property type="match status" value="1"/>
</dbReference>
<dbReference type="PANTHER" id="PTHR43364:SF1">
    <property type="entry name" value="OXIDOREDUCTASE YDHF"/>
    <property type="match status" value="1"/>
</dbReference>
<evidence type="ECO:0000313" key="2">
    <source>
        <dbReference type="EMBL" id="SLM63572.1"/>
    </source>
</evidence>
<proteinExistence type="predicted"/>
<dbReference type="PROSITE" id="PS51257">
    <property type="entry name" value="PROKAR_LIPOPROTEIN"/>
    <property type="match status" value="1"/>
</dbReference>
<dbReference type="AlphaFoldDB" id="A0A375ABU0"/>
<protein>
    <submittedName>
        <fullName evidence="2">Oxidoreductase, aldo/keto reductase family</fullName>
    </submittedName>
</protein>
<dbReference type="Proteomes" id="UP000294820">
    <property type="component" value="Chromosome 1"/>
</dbReference>
<dbReference type="Gene3D" id="3.20.20.100">
    <property type="entry name" value="NADP-dependent oxidoreductase domain"/>
    <property type="match status" value="1"/>
</dbReference>
<evidence type="ECO:0000259" key="1">
    <source>
        <dbReference type="Pfam" id="PF00248"/>
    </source>
</evidence>
<dbReference type="RefSeq" id="WP_035341331.1">
    <property type="nucleotide sequence ID" value="NZ_LT615367.1"/>
</dbReference>
<dbReference type="EMBL" id="LT615367">
    <property type="protein sequence ID" value="SLM63572.1"/>
    <property type="molecule type" value="Genomic_DNA"/>
</dbReference>
<gene>
    <name evidence="2" type="primary">ydhF</name>
    <name evidence="2" type="ORF">DAQ1742_02702</name>
</gene>
<reference evidence="2 3" key="1">
    <citation type="submission" date="2016-09" db="EMBL/GenBank/DDBJ databases">
        <authorList>
            <person name="Reverchon S."/>
            <person name="Nasser W."/>
            <person name="Leonard S."/>
            <person name="Brochier C."/>
            <person name="Duprey A."/>
        </authorList>
    </citation>
    <scope>NUCLEOTIDE SEQUENCE [LARGE SCALE GENOMIC DNA]</scope>
    <source>
        <strain evidence="2 3">174/2</strain>
    </source>
</reference>
<dbReference type="PANTHER" id="PTHR43364">
    <property type="entry name" value="NADH-SPECIFIC METHYLGLYOXAL REDUCTASE-RELATED"/>
    <property type="match status" value="1"/>
</dbReference>
<name>A0A375ABU0_9GAMM</name>
<keyword evidence="3" id="KW-1185">Reference proteome</keyword>
<accession>A0A375ABU0</accession>
<dbReference type="InterPro" id="IPR020471">
    <property type="entry name" value="AKR"/>
</dbReference>
<dbReference type="Pfam" id="PF00248">
    <property type="entry name" value="Aldo_ket_red"/>
    <property type="match status" value="1"/>
</dbReference>
<feature type="domain" description="NADP-dependent oxidoreductase" evidence="1">
    <location>
        <begin position="16"/>
        <end position="296"/>
    </location>
</feature>
<sequence>MKRIPLGGSTLSVPNIALGCMRLAGKSPQDAVTLIQSALDVGIDFFDHADIYGAGRSEEVFAKAITQGGIRRDALILQSKCGIRPGYFDFSKQHILASVEGSLTRLNTDYLDLLLLHRPDTLCEPDEVAGAFDELYTSGKVRHFGVSNQHPLQIELLKTAVRQPLLTNQLQLSIMHTPMIDAGFNVNMTHAPSLHHDGMVLEYSRLKNMTIQAWSPFQYGFFDGVFIGNDQFATLNAALQKAADEYAVSTTAIATAWLLRHPASMQVIVGSMNPQRLQDIATASSLRISRETWYDIYRAAGNTLP</sequence>
<dbReference type="InterPro" id="IPR050523">
    <property type="entry name" value="AKR_Detox_Biosynth"/>
</dbReference>
<dbReference type="PRINTS" id="PR00069">
    <property type="entry name" value="ALDKETRDTASE"/>
</dbReference>
<dbReference type="KEGG" id="daq:DAQ1742_02702"/>